<evidence type="ECO:0008006" key="3">
    <source>
        <dbReference type="Google" id="ProtNLM"/>
    </source>
</evidence>
<gene>
    <name evidence="1" type="ORF">SPRG_09321</name>
</gene>
<dbReference type="AlphaFoldDB" id="A0A067C881"/>
<dbReference type="EMBL" id="KK583232">
    <property type="protein sequence ID" value="KDO25380.1"/>
    <property type="molecule type" value="Genomic_DNA"/>
</dbReference>
<proteinExistence type="predicted"/>
<reference evidence="1 2" key="1">
    <citation type="journal article" date="2013" name="PLoS Genet.">
        <title>Distinctive expansion of potential virulence genes in the genome of the oomycete fish pathogen Saprolegnia parasitica.</title>
        <authorList>
            <person name="Jiang R.H."/>
            <person name="de Bruijn I."/>
            <person name="Haas B.J."/>
            <person name="Belmonte R."/>
            <person name="Lobach L."/>
            <person name="Christie J."/>
            <person name="van den Ackerveken G."/>
            <person name="Bottin A."/>
            <person name="Bulone V."/>
            <person name="Diaz-Moreno S.M."/>
            <person name="Dumas B."/>
            <person name="Fan L."/>
            <person name="Gaulin E."/>
            <person name="Govers F."/>
            <person name="Grenville-Briggs L.J."/>
            <person name="Horner N.R."/>
            <person name="Levin J.Z."/>
            <person name="Mammella M."/>
            <person name="Meijer H.J."/>
            <person name="Morris P."/>
            <person name="Nusbaum C."/>
            <person name="Oome S."/>
            <person name="Phillips A.J."/>
            <person name="van Rooyen D."/>
            <person name="Rzeszutek E."/>
            <person name="Saraiva M."/>
            <person name="Secombes C.J."/>
            <person name="Seidl M.F."/>
            <person name="Snel B."/>
            <person name="Stassen J.H."/>
            <person name="Sykes S."/>
            <person name="Tripathy S."/>
            <person name="van den Berg H."/>
            <person name="Vega-Arreguin J.C."/>
            <person name="Wawra S."/>
            <person name="Young S.K."/>
            <person name="Zeng Q."/>
            <person name="Dieguez-Uribeondo J."/>
            <person name="Russ C."/>
            <person name="Tyler B.M."/>
            <person name="van West P."/>
        </authorList>
    </citation>
    <scope>NUCLEOTIDE SEQUENCE [LARGE SCALE GENOMIC DNA]</scope>
    <source>
        <strain evidence="1 2">CBS 223.65</strain>
    </source>
</reference>
<dbReference type="Proteomes" id="UP000030745">
    <property type="component" value="Unassembled WGS sequence"/>
</dbReference>
<dbReference type="Gene3D" id="3.80.10.10">
    <property type="entry name" value="Ribonuclease Inhibitor"/>
    <property type="match status" value="1"/>
</dbReference>
<dbReference type="GeneID" id="24131491"/>
<accession>A0A067C881</accession>
<dbReference type="VEuPathDB" id="FungiDB:SPRG_09321"/>
<dbReference type="OMA" id="RNSHAVN"/>
<evidence type="ECO:0000313" key="1">
    <source>
        <dbReference type="EMBL" id="KDO25380.1"/>
    </source>
</evidence>
<evidence type="ECO:0000313" key="2">
    <source>
        <dbReference type="Proteomes" id="UP000030745"/>
    </source>
</evidence>
<dbReference type="SUPFAM" id="SSF52047">
    <property type="entry name" value="RNI-like"/>
    <property type="match status" value="1"/>
</dbReference>
<protein>
    <recommendedName>
        <fullName evidence="3">F-box domain-containing protein</fullName>
    </recommendedName>
</protein>
<dbReference type="KEGG" id="spar:SPRG_09321"/>
<keyword evidence="2" id="KW-1185">Reference proteome</keyword>
<dbReference type="RefSeq" id="XP_012203808.1">
    <property type="nucleotide sequence ID" value="XM_012348418.1"/>
</dbReference>
<organism evidence="1 2">
    <name type="scientific">Saprolegnia parasitica (strain CBS 223.65)</name>
    <dbReference type="NCBI Taxonomy" id="695850"/>
    <lineage>
        <taxon>Eukaryota</taxon>
        <taxon>Sar</taxon>
        <taxon>Stramenopiles</taxon>
        <taxon>Oomycota</taxon>
        <taxon>Saprolegniomycetes</taxon>
        <taxon>Saprolegniales</taxon>
        <taxon>Saprolegniaceae</taxon>
        <taxon>Saprolegnia</taxon>
    </lineage>
</organism>
<dbReference type="OrthoDB" id="10440704at2759"/>
<sequence>MWLLPPIAQQILHYLDDTDDALAFLAAAPNDRLDDALDALRTLLAMDPELPLWPTADIASLEAAYNVSPSVVAKALPLFKKVQFGYCTNAALSICRNTELPPTTAVSTCVNHNPNSVRAALGNWLPNLEELKVVSSYVLDFAPIAENNLSECHRLRALTFDQYKRLSQGTFDHALAAVVARCPQVERFCFGSCSLLSMSDCKTLLAWLALPTARHLKLDLTDFRDELGAELAMTMLTSSTLETIDLSEIPGFTRAILSPSSPPLPRQLRHLGICDYLMCDSYDAIEEQENAITDPPPALDEADMANLAAKIATSRLESLELRLETRCDATAVISVLPQLPTLTKLVLQDVHLTSFPPLVQLLHLKLTWSTFSDEAVASLATLLFQTTKPK</sequence>
<name>A0A067C881_SAPPC</name>
<dbReference type="InterPro" id="IPR032675">
    <property type="entry name" value="LRR_dom_sf"/>
</dbReference>